<dbReference type="GeneID" id="70224485"/>
<proteinExistence type="predicted"/>
<dbReference type="RefSeq" id="XP_046041353.1">
    <property type="nucleotide sequence ID" value="XM_046194531.1"/>
</dbReference>
<comment type="caution">
    <text evidence="2">The sequence shown here is derived from an EMBL/GenBank/DDBJ whole genome shotgun (WGS) entry which is preliminary data.</text>
</comment>
<dbReference type="OrthoDB" id="4992541at2759"/>
<evidence type="ECO:0000313" key="2">
    <source>
        <dbReference type="EMBL" id="KAH7208450.1"/>
    </source>
</evidence>
<evidence type="ECO:0000313" key="3">
    <source>
        <dbReference type="Proteomes" id="UP000720189"/>
    </source>
</evidence>
<accession>A0A9P9JT56</accession>
<evidence type="ECO:0000256" key="1">
    <source>
        <dbReference type="SAM" id="MobiDB-lite"/>
    </source>
</evidence>
<organism evidence="2 3">
    <name type="scientific">Fusarium redolens</name>
    <dbReference type="NCBI Taxonomy" id="48865"/>
    <lineage>
        <taxon>Eukaryota</taxon>
        <taxon>Fungi</taxon>
        <taxon>Dikarya</taxon>
        <taxon>Ascomycota</taxon>
        <taxon>Pezizomycotina</taxon>
        <taxon>Sordariomycetes</taxon>
        <taxon>Hypocreomycetidae</taxon>
        <taxon>Hypocreales</taxon>
        <taxon>Nectriaceae</taxon>
        <taxon>Fusarium</taxon>
        <taxon>Fusarium redolens species complex</taxon>
    </lineage>
</organism>
<dbReference type="EMBL" id="JAGMUX010000033">
    <property type="protein sequence ID" value="KAH7208450.1"/>
    <property type="molecule type" value="Genomic_DNA"/>
</dbReference>
<dbReference type="Proteomes" id="UP000720189">
    <property type="component" value="Unassembled WGS sequence"/>
</dbReference>
<name>A0A9P9JT56_FUSRE</name>
<reference evidence="2" key="1">
    <citation type="journal article" date="2021" name="Nat. Commun.">
        <title>Genetic determinants of endophytism in the Arabidopsis root mycobiome.</title>
        <authorList>
            <person name="Mesny F."/>
            <person name="Miyauchi S."/>
            <person name="Thiergart T."/>
            <person name="Pickel B."/>
            <person name="Atanasova L."/>
            <person name="Karlsson M."/>
            <person name="Huettel B."/>
            <person name="Barry K.W."/>
            <person name="Haridas S."/>
            <person name="Chen C."/>
            <person name="Bauer D."/>
            <person name="Andreopoulos W."/>
            <person name="Pangilinan J."/>
            <person name="LaButti K."/>
            <person name="Riley R."/>
            <person name="Lipzen A."/>
            <person name="Clum A."/>
            <person name="Drula E."/>
            <person name="Henrissat B."/>
            <person name="Kohler A."/>
            <person name="Grigoriev I.V."/>
            <person name="Martin F.M."/>
            <person name="Hacquard S."/>
        </authorList>
    </citation>
    <scope>NUCLEOTIDE SEQUENCE</scope>
    <source>
        <strain evidence="2">MPI-CAGE-AT-0023</strain>
    </source>
</reference>
<sequence>MLGYCSFFVRCNHKRVAQDNMFRTDSAPECLIMEKDTKLRELIEVTSQLLHHATSCERVRLQSSVQLLVACASVKPRQCIIDLLNQELQEQIAWATMYRRYQSQPDIAAVRMGNGWPSASFDRDEWLHEFANEVLEGAETICMILDQSPEHMDVRRSWVPVIRRSHSTRVDDDQCSASESDDMGKEELHGVGEDVEYWGPKESDEDDRDISDLGPKKLCFWYF</sequence>
<feature type="compositionally biased region" description="Basic and acidic residues" evidence="1">
    <location>
        <begin position="182"/>
        <end position="192"/>
    </location>
</feature>
<keyword evidence="3" id="KW-1185">Reference proteome</keyword>
<dbReference type="AlphaFoldDB" id="A0A9P9JT56"/>
<feature type="region of interest" description="Disordered" evidence="1">
    <location>
        <begin position="169"/>
        <end position="214"/>
    </location>
</feature>
<gene>
    <name evidence="2" type="ORF">BKA55DRAFT_586139</name>
</gene>
<protein>
    <submittedName>
        <fullName evidence="2">Uncharacterized protein</fullName>
    </submittedName>
</protein>